<proteinExistence type="predicted"/>
<sequence length="322" mass="36656">MVTGNNNDFKALVKQNWKLREKNCDTEECLLNWYKRSTELYRQIAEKGTKKDAKSSPSKRNQKFDEYGLPIPNNKVAFNNFSKVVADILSDINRRSKRSKAENYSFSDVEGPYSALQLYSEYKQNELVANKKYKGKKIRVTGTTESVTEDFIGNAIVKTESPSFVLGGAMFNVDKNDPYILDLVPGSKVDMVCVGGGFIMDSPVLRKCVSTESYSDKQSDGNHNTMITGVADAIAYIAYMFSEDILEKMCVSATNCSKLKTLFYGLMKEKKTDNDIKILREMLVDMGLNADSFMQDLEQAHERFQAFIKQYKQPLEKKYDKK</sequence>
<accession>A0A3D9UH62</accession>
<dbReference type="Pfam" id="PF12869">
    <property type="entry name" value="tRNA_anti-like"/>
    <property type="match status" value="1"/>
</dbReference>
<reference evidence="2 3" key="1">
    <citation type="submission" date="2018-08" db="EMBL/GenBank/DDBJ databases">
        <title>Genomic Encyclopedia of Archaeal and Bacterial Type Strains, Phase II (KMG-II): from individual species to whole genera.</title>
        <authorList>
            <person name="Goeker M."/>
        </authorList>
    </citation>
    <scope>NUCLEOTIDE SEQUENCE [LARGE SCALE GENOMIC DNA]</scope>
    <source>
        <strain evidence="2 3">DSM 17905</strain>
    </source>
</reference>
<dbReference type="AlphaFoldDB" id="A0A3D9UH62"/>
<name>A0A3D9UH62_9GAMM</name>
<organism evidence="2 3">
    <name type="scientific">Xenorhabdus cabanillasii</name>
    <dbReference type="NCBI Taxonomy" id="351673"/>
    <lineage>
        <taxon>Bacteria</taxon>
        <taxon>Pseudomonadati</taxon>
        <taxon>Pseudomonadota</taxon>
        <taxon>Gammaproteobacteria</taxon>
        <taxon>Enterobacterales</taxon>
        <taxon>Morganellaceae</taxon>
        <taxon>Xenorhabdus</taxon>
    </lineage>
</organism>
<comment type="caution">
    <text evidence="2">The sequence shown here is derived from an EMBL/GenBank/DDBJ whole genome shotgun (WGS) entry which is preliminary data.</text>
</comment>
<dbReference type="EMBL" id="QTUB01000001">
    <property type="protein sequence ID" value="REF28679.1"/>
    <property type="molecule type" value="Genomic_DNA"/>
</dbReference>
<keyword evidence="3" id="KW-1185">Reference proteome</keyword>
<gene>
    <name evidence="2" type="ORF">BDD26_3629</name>
</gene>
<evidence type="ECO:0000313" key="2">
    <source>
        <dbReference type="EMBL" id="REF28679.1"/>
    </source>
</evidence>
<feature type="region of interest" description="Disordered" evidence="1">
    <location>
        <begin position="46"/>
        <end position="67"/>
    </location>
</feature>
<dbReference type="RefSeq" id="WP_244922776.1">
    <property type="nucleotide sequence ID" value="NZ_QTUB01000001.1"/>
</dbReference>
<evidence type="ECO:0000256" key="1">
    <source>
        <dbReference type="SAM" id="MobiDB-lite"/>
    </source>
</evidence>
<protein>
    <submittedName>
        <fullName evidence="2">Putative nucleic acid binding protein</fullName>
    </submittedName>
</protein>
<dbReference type="Proteomes" id="UP000256294">
    <property type="component" value="Unassembled WGS sequence"/>
</dbReference>
<dbReference type="InterPro" id="IPR024422">
    <property type="entry name" value="Protein_unknown_function_OB"/>
</dbReference>
<evidence type="ECO:0000313" key="3">
    <source>
        <dbReference type="Proteomes" id="UP000256294"/>
    </source>
</evidence>